<proteinExistence type="predicted"/>
<dbReference type="Pfam" id="PF00248">
    <property type="entry name" value="Aldo_ket_red"/>
    <property type="match status" value="1"/>
</dbReference>
<dbReference type="SUPFAM" id="SSF51430">
    <property type="entry name" value="NAD(P)-linked oxidoreductase"/>
    <property type="match status" value="1"/>
</dbReference>
<organism evidence="2 3">
    <name type="scientific">Fibrivirga algicola</name>
    <dbReference type="NCBI Taxonomy" id="2950420"/>
    <lineage>
        <taxon>Bacteria</taxon>
        <taxon>Pseudomonadati</taxon>
        <taxon>Bacteroidota</taxon>
        <taxon>Cytophagia</taxon>
        <taxon>Cytophagales</taxon>
        <taxon>Spirosomataceae</taxon>
        <taxon>Fibrivirga</taxon>
    </lineage>
</organism>
<sequence length="323" mass="35454">MASSGLARLGIGTWQLGGPNYVGNKPTGWGAVDERAAIKAIHRALDEGIRFIDTADSYGAGQAETLIGQALVGRTEETGTLPIEICTKFGNRRDANGQPTQDYSPAYLTEAVEASLRRLQRDSLDLLLLHSPPDSFDWTTYDPEPFEALVRAGKLKAYGVSSRSVYGARRVMDAGFGSVLEVIYNALDRRAETILWNDPAASAYRFIARVPLASGFLKATYLDKDPIFPHDQYRHYLPDRDRDWLVASTRQLAFLNELEGGISASALRFCLSHPAVSVVIPGVRSDEQVLNHIEAARLGPLPNELIDQIKVAVPDVPSHWKPA</sequence>
<accession>A0ABX0QG84</accession>
<evidence type="ECO:0000313" key="3">
    <source>
        <dbReference type="Proteomes" id="UP000606008"/>
    </source>
</evidence>
<dbReference type="EMBL" id="WAEL01000002">
    <property type="protein sequence ID" value="NID09738.1"/>
    <property type="molecule type" value="Genomic_DNA"/>
</dbReference>
<dbReference type="PANTHER" id="PTHR43312:SF1">
    <property type="entry name" value="NADP-DEPENDENT OXIDOREDUCTASE DOMAIN-CONTAINING PROTEIN"/>
    <property type="match status" value="1"/>
</dbReference>
<keyword evidence="3" id="KW-1185">Reference proteome</keyword>
<comment type="caution">
    <text evidence="2">The sequence shown here is derived from an EMBL/GenBank/DDBJ whole genome shotgun (WGS) entry which is preliminary data.</text>
</comment>
<name>A0ABX0QG84_9BACT</name>
<evidence type="ECO:0000259" key="1">
    <source>
        <dbReference type="Pfam" id="PF00248"/>
    </source>
</evidence>
<dbReference type="InterPro" id="IPR023210">
    <property type="entry name" value="NADP_OxRdtase_dom"/>
</dbReference>
<dbReference type="Proteomes" id="UP000606008">
    <property type="component" value="Unassembled WGS sequence"/>
</dbReference>
<dbReference type="InterPro" id="IPR036812">
    <property type="entry name" value="NAD(P)_OxRdtase_dom_sf"/>
</dbReference>
<evidence type="ECO:0000313" key="2">
    <source>
        <dbReference type="EMBL" id="NID09738.1"/>
    </source>
</evidence>
<reference evidence="2" key="1">
    <citation type="submission" date="2024-05" db="EMBL/GenBank/DDBJ databases">
        <authorList>
            <person name="Jung D.-H."/>
        </authorList>
    </citation>
    <scope>NUCLEOTIDE SEQUENCE</scope>
    <source>
        <strain evidence="2">JA-25</strain>
    </source>
</reference>
<dbReference type="CDD" id="cd19086">
    <property type="entry name" value="AKR_AKR11C1"/>
    <property type="match status" value="1"/>
</dbReference>
<gene>
    <name evidence="2" type="ORF">F7231_06105</name>
</gene>
<feature type="domain" description="NADP-dependent oxidoreductase" evidence="1">
    <location>
        <begin position="8"/>
        <end position="310"/>
    </location>
</feature>
<dbReference type="PANTHER" id="PTHR43312">
    <property type="entry name" value="D-THREO-ALDOSE 1-DEHYDROGENASE"/>
    <property type="match status" value="1"/>
</dbReference>
<protein>
    <submittedName>
        <fullName evidence="2">Aldo/keto reductase</fullName>
    </submittedName>
</protein>
<dbReference type="Gene3D" id="3.20.20.100">
    <property type="entry name" value="NADP-dependent oxidoreductase domain"/>
    <property type="match status" value="1"/>
</dbReference>
<dbReference type="InterPro" id="IPR053135">
    <property type="entry name" value="AKR2_Oxidoreductase"/>
</dbReference>